<dbReference type="InterPro" id="IPR001818">
    <property type="entry name" value="Pept_M10_metallopeptidase"/>
</dbReference>
<comment type="caution">
    <text evidence="6">The sequence shown here is derived from an EMBL/GenBank/DDBJ whole genome shotgun (WGS) entry which is preliminary data.</text>
</comment>
<proteinExistence type="predicted"/>
<evidence type="ECO:0000256" key="4">
    <source>
        <dbReference type="ARBA" id="ARBA00022833"/>
    </source>
</evidence>
<keyword evidence="1" id="KW-0645">Protease</keyword>
<evidence type="ECO:0000313" key="6">
    <source>
        <dbReference type="EMBL" id="KAG0273547.1"/>
    </source>
</evidence>
<dbReference type="SMART" id="SM00235">
    <property type="entry name" value="ZnMc"/>
    <property type="match status" value="1"/>
</dbReference>
<organism evidence="6 7">
    <name type="scientific">Linnemannia gamsii</name>
    <dbReference type="NCBI Taxonomy" id="64522"/>
    <lineage>
        <taxon>Eukaryota</taxon>
        <taxon>Fungi</taxon>
        <taxon>Fungi incertae sedis</taxon>
        <taxon>Mucoromycota</taxon>
        <taxon>Mortierellomycotina</taxon>
        <taxon>Mortierellomycetes</taxon>
        <taxon>Mortierellales</taxon>
        <taxon>Mortierellaceae</taxon>
        <taxon>Linnemannia</taxon>
    </lineage>
</organism>
<dbReference type="Pfam" id="PF00413">
    <property type="entry name" value="Peptidase_M10"/>
    <property type="match status" value="1"/>
</dbReference>
<protein>
    <recommendedName>
        <fullName evidence="5">Peptidase metallopeptidase domain-containing protein</fullName>
    </recommendedName>
</protein>
<keyword evidence="3" id="KW-0378">Hydrolase</keyword>
<accession>A0ABQ7JHY6</accession>
<feature type="domain" description="Peptidase metallopeptidase" evidence="5">
    <location>
        <begin position="50"/>
        <end position="218"/>
    </location>
</feature>
<keyword evidence="4" id="KW-0862">Zinc</keyword>
<dbReference type="InterPro" id="IPR024079">
    <property type="entry name" value="MetalloPept_cat_dom_sf"/>
</dbReference>
<reference evidence="6 7" key="1">
    <citation type="journal article" date="2020" name="Fungal Divers.">
        <title>Resolving the Mortierellaceae phylogeny through synthesis of multi-gene phylogenetics and phylogenomics.</title>
        <authorList>
            <person name="Vandepol N."/>
            <person name="Liber J."/>
            <person name="Desiro A."/>
            <person name="Na H."/>
            <person name="Kennedy M."/>
            <person name="Barry K."/>
            <person name="Grigoriev I.V."/>
            <person name="Miller A.N."/>
            <person name="O'Donnell K."/>
            <person name="Stajich J.E."/>
            <person name="Bonito G."/>
        </authorList>
    </citation>
    <scope>NUCLEOTIDE SEQUENCE [LARGE SCALE GENOMIC DNA]</scope>
    <source>
        <strain evidence="6 7">AD045</strain>
    </source>
</reference>
<evidence type="ECO:0000256" key="2">
    <source>
        <dbReference type="ARBA" id="ARBA00022723"/>
    </source>
</evidence>
<evidence type="ECO:0000256" key="1">
    <source>
        <dbReference type="ARBA" id="ARBA00022670"/>
    </source>
</evidence>
<evidence type="ECO:0000259" key="5">
    <source>
        <dbReference type="SMART" id="SM00235"/>
    </source>
</evidence>
<evidence type="ECO:0000256" key="3">
    <source>
        <dbReference type="ARBA" id="ARBA00022801"/>
    </source>
</evidence>
<dbReference type="SUPFAM" id="SSF55486">
    <property type="entry name" value="Metalloproteases ('zincins'), catalytic domain"/>
    <property type="match status" value="1"/>
</dbReference>
<name>A0ABQ7JHY6_9FUNG</name>
<gene>
    <name evidence="6" type="ORF">BGZ96_004801</name>
</gene>
<dbReference type="EMBL" id="JAAAIM010002224">
    <property type="protein sequence ID" value="KAG0273547.1"/>
    <property type="molecule type" value="Genomic_DNA"/>
</dbReference>
<keyword evidence="7" id="KW-1185">Reference proteome</keyword>
<dbReference type="Proteomes" id="UP001194696">
    <property type="component" value="Unassembled WGS sequence"/>
</dbReference>
<keyword evidence="2" id="KW-0479">Metal-binding</keyword>
<evidence type="ECO:0000313" key="7">
    <source>
        <dbReference type="Proteomes" id="UP001194696"/>
    </source>
</evidence>
<sequence>MTRNTRKITNSPEEAHYYGKRRLCLTGERAPEEDAPKEDISALRIGTLGFIPLWDKGTVLYYRFNERSLQRSGRTKMEILRLFNEAILQWGDAVPVTFLENRALWDFEFVVREHEDCDNTGCVLASAFFPGGGQQELVIYPTMFNAQNEHDQVETLAHELGHVFGLRHWFAKREDRNSGGTWRSEVFGSEDPFSIMNYGEKSKLTDIDKRDLKLLYAMAWNGQLTRINRTPIVLFKPFSAHAPLTNKTDEI</sequence>
<dbReference type="InterPro" id="IPR006026">
    <property type="entry name" value="Peptidase_Metallo"/>
</dbReference>
<dbReference type="Gene3D" id="3.40.390.10">
    <property type="entry name" value="Collagenase (Catalytic Domain)"/>
    <property type="match status" value="1"/>
</dbReference>